<dbReference type="GO" id="GO:0015074">
    <property type="term" value="P:DNA integration"/>
    <property type="evidence" value="ECO:0007669"/>
    <property type="project" value="InterPro"/>
</dbReference>
<accession>A0A5A7UEA2</accession>
<protein>
    <submittedName>
        <fullName evidence="2">Retrovirus-related Pol polyprotein from transposon TNT 1-94</fullName>
    </submittedName>
</protein>
<sequence>MEALNIWEAVEEDYEIPALPDNPTMEQIKAQKEKKTKKSKGKACLFAVSSTIFTRIMTLRSAYEIWNYLKSEYEGDERIKGMRVLNLIGEFELQKMKETESIKEYSVRILDIANQIRLLGYEFKDSRIVEKILVSVPEKFEASISALENTKDLTQITLAEILNAFQAQEQRRAMRQEGAVEGALPAKHHENVRNNKKKNFFKKNQISTRESSAYNKAGVKKGSYPPSVICRNKNQQQGVEAKIADQEEEEDQLFWATCFMSEESNESWLIDSGCTNHMTHDKKLFKDLKPTNITKVRIDNGDYISVKGKGTIAIASCKEEEQSVFALKEDETQLWHKRVGHYHHQGLLQLTWLTLDFPKLSEEISSCKACHFGKQNRKSFPKSSWRATQKLQLIHTDVAEFDKFCEDSGIKHQPTAPYTPQQNGVSERRNRYIMEMTRCMLHEKSLSKKFWAEAANTVVFLQNRLPTKASKRDILDRRASPDVFIGYSSISKAYKIFQPQTGKIVVSRDVHFVEDEEWNFDDAEKKGQTLEKMKFKFFYSSIEEEDDKQNEIVNDASVRGTRLLSDIYERCNVVVCEPANYAEARSKVGSCNGGGVVNDREEQNLDPC</sequence>
<dbReference type="Pfam" id="PF13976">
    <property type="entry name" value="gag_pre-integrs"/>
    <property type="match status" value="1"/>
</dbReference>
<feature type="domain" description="Integrase catalytic" evidence="1">
    <location>
        <begin position="376"/>
        <end position="489"/>
    </location>
</feature>
<dbReference type="Gene3D" id="3.30.420.10">
    <property type="entry name" value="Ribonuclease H-like superfamily/Ribonuclease H"/>
    <property type="match status" value="1"/>
</dbReference>
<dbReference type="InterPro" id="IPR036397">
    <property type="entry name" value="RNaseH_sf"/>
</dbReference>
<dbReference type="OrthoDB" id="1002045at2759"/>
<dbReference type="EMBL" id="SSTE01008830">
    <property type="protein sequence ID" value="KAA0054333.1"/>
    <property type="molecule type" value="Genomic_DNA"/>
</dbReference>
<organism evidence="2 3">
    <name type="scientific">Cucumis melo var. makuwa</name>
    <name type="common">Oriental melon</name>
    <dbReference type="NCBI Taxonomy" id="1194695"/>
    <lineage>
        <taxon>Eukaryota</taxon>
        <taxon>Viridiplantae</taxon>
        <taxon>Streptophyta</taxon>
        <taxon>Embryophyta</taxon>
        <taxon>Tracheophyta</taxon>
        <taxon>Spermatophyta</taxon>
        <taxon>Magnoliopsida</taxon>
        <taxon>eudicotyledons</taxon>
        <taxon>Gunneridae</taxon>
        <taxon>Pentapetalae</taxon>
        <taxon>rosids</taxon>
        <taxon>fabids</taxon>
        <taxon>Cucurbitales</taxon>
        <taxon>Cucurbitaceae</taxon>
        <taxon>Benincaseae</taxon>
        <taxon>Cucumis</taxon>
    </lineage>
</organism>
<evidence type="ECO:0000313" key="3">
    <source>
        <dbReference type="Proteomes" id="UP000321393"/>
    </source>
</evidence>
<reference evidence="2 3" key="1">
    <citation type="submission" date="2019-08" db="EMBL/GenBank/DDBJ databases">
        <title>Draft genome sequences of two oriental melons (Cucumis melo L. var makuwa).</title>
        <authorList>
            <person name="Kwon S.-Y."/>
        </authorList>
    </citation>
    <scope>NUCLEOTIDE SEQUENCE [LARGE SCALE GENOMIC DNA]</scope>
    <source>
        <strain evidence="3">cv. SW 3</strain>
        <tissue evidence="2">Leaf</tissue>
    </source>
</reference>
<dbReference type="InterPro" id="IPR012337">
    <property type="entry name" value="RNaseH-like_sf"/>
</dbReference>
<dbReference type="GO" id="GO:0003676">
    <property type="term" value="F:nucleic acid binding"/>
    <property type="evidence" value="ECO:0007669"/>
    <property type="project" value="InterPro"/>
</dbReference>
<dbReference type="STRING" id="1194695.A0A5A7UEA2"/>
<dbReference type="InterPro" id="IPR057670">
    <property type="entry name" value="SH3_retrovirus"/>
</dbReference>
<proteinExistence type="predicted"/>
<dbReference type="Pfam" id="PF14223">
    <property type="entry name" value="Retrotran_gag_2"/>
    <property type="match status" value="1"/>
</dbReference>
<dbReference type="PANTHER" id="PTHR35317">
    <property type="entry name" value="OS04G0629600 PROTEIN"/>
    <property type="match status" value="1"/>
</dbReference>
<dbReference type="PROSITE" id="PS50994">
    <property type="entry name" value="INTEGRASE"/>
    <property type="match status" value="1"/>
</dbReference>
<dbReference type="SUPFAM" id="SSF53098">
    <property type="entry name" value="Ribonuclease H-like"/>
    <property type="match status" value="1"/>
</dbReference>
<comment type="caution">
    <text evidence="2">The sequence shown here is derived from an EMBL/GenBank/DDBJ whole genome shotgun (WGS) entry which is preliminary data.</text>
</comment>
<name>A0A5A7UEA2_CUCMM</name>
<dbReference type="Pfam" id="PF25597">
    <property type="entry name" value="SH3_retrovirus"/>
    <property type="match status" value="1"/>
</dbReference>
<dbReference type="Proteomes" id="UP000321393">
    <property type="component" value="Unassembled WGS sequence"/>
</dbReference>
<gene>
    <name evidence="2" type="ORF">E6C27_scaffold24G00580</name>
</gene>
<dbReference type="AlphaFoldDB" id="A0A5A7UEA2"/>
<evidence type="ECO:0000259" key="1">
    <source>
        <dbReference type="PROSITE" id="PS50994"/>
    </source>
</evidence>
<dbReference type="InterPro" id="IPR054722">
    <property type="entry name" value="PolX-like_BBD"/>
</dbReference>
<dbReference type="PANTHER" id="PTHR35317:SF11">
    <property type="entry name" value="CCHC-TYPE DOMAIN-CONTAINING PROTEIN"/>
    <property type="match status" value="1"/>
</dbReference>
<dbReference type="Pfam" id="PF22936">
    <property type="entry name" value="Pol_BBD"/>
    <property type="match status" value="1"/>
</dbReference>
<evidence type="ECO:0000313" key="2">
    <source>
        <dbReference type="EMBL" id="KAA0054333.1"/>
    </source>
</evidence>
<dbReference type="InterPro" id="IPR001584">
    <property type="entry name" value="Integrase_cat-core"/>
</dbReference>
<dbReference type="InterPro" id="IPR025724">
    <property type="entry name" value="GAG-pre-integrase_dom"/>
</dbReference>